<dbReference type="CDD" id="cd00156">
    <property type="entry name" value="REC"/>
    <property type="match status" value="1"/>
</dbReference>
<evidence type="ECO:0000259" key="3">
    <source>
        <dbReference type="PROSITE" id="PS50113"/>
    </source>
</evidence>
<dbReference type="InterPro" id="IPR035919">
    <property type="entry name" value="EAL_sf"/>
</dbReference>
<dbReference type="InterPro" id="IPR000014">
    <property type="entry name" value="PAS"/>
</dbReference>
<feature type="domain" description="PAC" evidence="3">
    <location>
        <begin position="217"/>
        <end position="269"/>
    </location>
</feature>
<dbReference type="GO" id="GO:0071732">
    <property type="term" value="P:cellular response to nitric oxide"/>
    <property type="evidence" value="ECO:0007669"/>
    <property type="project" value="UniProtKB-ARBA"/>
</dbReference>
<dbReference type="SMART" id="SM00091">
    <property type="entry name" value="PAS"/>
    <property type="match status" value="1"/>
</dbReference>
<organism evidence="6 7">
    <name type="scientific">Silvibacterium bohemicum</name>
    <dbReference type="NCBI Taxonomy" id="1577686"/>
    <lineage>
        <taxon>Bacteria</taxon>
        <taxon>Pseudomonadati</taxon>
        <taxon>Acidobacteriota</taxon>
        <taxon>Terriglobia</taxon>
        <taxon>Terriglobales</taxon>
        <taxon>Acidobacteriaceae</taxon>
        <taxon>Silvibacterium</taxon>
    </lineage>
</organism>
<dbReference type="RefSeq" id="WP_082125816.1">
    <property type="nucleotide sequence ID" value="NZ_JACHEK010000014.1"/>
</dbReference>
<dbReference type="InterPro" id="IPR000700">
    <property type="entry name" value="PAS-assoc_C"/>
</dbReference>
<dbReference type="Gene3D" id="3.20.20.450">
    <property type="entry name" value="EAL domain"/>
    <property type="match status" value="1"/>
</dbReference>
<comment type="caution">
    <text evidence="6">The sequence shown here is derived from an EMBL/GenBank/DDBJ whole genome shotgun (WGS) entry which is preliminary data.</text>
</comment>
<dbReference type="SUPFAM" id="SSF55785">
    <property type="entry name" value="PYP-like sensor domain (PAS domain)"/>
    <property type="match status" value="1"/>
</dbReference>
<proteinExistence type="predicted"/>
<evidence type="ECO:0000313" key="7">
    <source>
        <dbReference type="Proteomes" id="UP000538666"/>
    </source>
</evidence>
<feature type="domain" description="PAS" evidence="2">
    <location>
        <begin position="139"/>
        <end position="212"/>
    </location>
</feature>
<dbReference type="CDD" id="cd00130">
    <property type="entry name" value="PAS"/>
    <property type="match status" value="1"/>
</dbReference>
<keyword evidence="7" id="KW-1185">Reference proteome</keyword>
<comment type="catalytic activity">
    <reaction evidence="1">
        <text>3',3'-c-di-GMP + H2O = 5'-phosphoguanylyl(3'-&gt;5')guanosine + H(+)</text>
        <dbReference type="Rhea" id="RHEA:24902"/>
        <dbReference type="ChEBI" id="CHEBI:15377"/>
        <dbReference type="ChEBI" id="CHEBI:15378"/>
        <dbReference type="ChEBI" id="CHEBI:58754"/>
        <dbReference type="ChEBI" id="CHEBI:58805"/>
        <dbReference type="EC" id="3.1.4.52"/>
    </reaction>
    <physiologicalReaction direction="left-to-right" evidence="1">
        <dbReference type="Rhea" id="RHEA:24903"/>
    </physiologicalReaction>
</comment>
<dbReference type="SUPFAM" id="SSF141868">
    <property type="entry name" value="EAL domain-like"/>
    <property type="match status" value="1"/>
</dbReference>
<dbReference type="GO" id="GO:0006355">
    <property type="term" value="P:regulation of DNA-templated transcription"/>
    <property type="evidence" value="ECO:0007669"/>
    <property type="project" value="InterPro"/>
</dbReference>
<dbReference type="PANTHER" id="PTHR44757:SF2">
    <property type="entry name" value="BIOFILM ARCHITECTURE MAINTENANCE PROTEIN MBAA"/>
    <property type="match status" value="1"/>
</dbReference>
<dbReference type="InterPro" id="IPR035965">
    <property type="entry name" value="PAS-like_dom_sf"/>
</dbReference>
<protein>
    <submittedName>
        <fullName evidence="6">Diguanylate cyclase (GGDEF)-like protein/PAS domain S-box-containing protein</fullName>
    </submittedName>
</protein>
<dbReference type="Proteomes" id="UP000538666">
    <property type="component" value="Unassembled WGS sequence"/>
</dbReference>
<dbReference type="Pfam" id="PF00563">
    <property type="entry name" value="EAL"/>
    <property type="match status" value="1"/>
</dbReference>
<dbReference type="SMART" id="SM00267">
    <property type="entry name" value="GGDEF"/>
    <property type="match status" value="1"/>
</dbReference>
<reference evidence="6 7" key="1">
    <citation type="submission" date="2020-08" db="EMBL/GenBank/DDBJ databases">
        <title>Genomic Encyclopedia of Type Strains, Phase IV (KMG-IV): sequencing the most valuable type-strain genomes for metagenomic binning, comparative biology and taxonomic classification.</title>
        <authorList>
            <person name="Goeker M."/>
        </authorList>
    </citation>
    <scope>NUCLEOTIDE SEQUENCE [LARGE SCALE GENOMIC DNA]</scope>
    <source>
        <strain evidence="6 7">DSM 103733</strain>
    </source>
</reference>
<dbReference type="OrthoDB" id="101222at2"/>
<dbReference type="Gene3D" id="3.30.450.20">
    <property type="entry name" value="PAS domain"/>
    <property type="match status" value="1"/>
</dbReference>
<dbReference type="AlphaFoldDB" id="A0A841K418"/>
<dbReference type="Gene3D" id="3.40.50.2300">
    <property type="match status" value="1"/>
</dbReference>
<dbReference type="NCBIfam" id="TIGR00254">
    <property type="entry name" value="GGDEF"/>
    <property type="match status" value="1"/>
</dbReference>
<dbReference type="PROSITE" id="PS50883">
    <property type="entry name" value="EAL"/>
    <property type="match status" value="1"/>
</dbReference>
<dbReference type="InterPro" id="IPR052155">
    <property type="entry name" value="Biofilm_reg_signaling"/>
</dbReference>
<dbReference type="GO" id="GO:0071111">
    <property type="term" value="F:cyclic-guanylate-specific phosphodiesterase activity"/>
    <property type="evidence" value="ECO:0007669"/>
    <property type="project" value="UniProtKB-EC"/>
</dbReference>
<dbReference type="InterPro" id="IPR000160">
    <property type="entry name" value="GGDEF_dom"/>
</dbReference>
<dbReference type="InterPro" id="IPR043128">
    <property type="entry name" value="Rev_trsase/Diguanyl_cyclase"/>
</dbReference>
<dbReference type="SUPFAM" id="SSF55073">
    <property type="entry name" value="Nucleotide cyclase"/>
    <property type="match status" value="1"/>
</dbReference>
<sequence length="716" mass="78302">MTAREEPLKILYIGTDPNSIEKIRCALQAPRASNFELIKASTLLEGIERVSKEKTAVVLLQFDLQGNLGVDSLETFCSTAPGIPVLILVKDGQEAFAAEALERGARDYLLPHHLDSYSLPRALTYVAKCERVADELIAEKDRALATLNSIGDAVLCTDNSGRVTYLNTVAEGLLGWRREDAIGLELSQVFHIVDGVTRKPSPDPMKLAIQEDKTVGLSADCVLVRQDGCEFAIADSTAPIHDQSGQCVGAVMVFHDVTAARATALQISYAAQHDIVTDLPNRLLLNDRISQGISLARRQNRPIAVMFLDLDHFKYINDALGHGVGDKLLQSVAKRLVANLRSSDTVSRQGGDEFVILLPDIVHSADAAASAKNLLHSLREPHDIGEQSLVIDGSIGISIYPTDGLDAETLIQNADTAMYHVKTEGRNDCQFFKESMNMKVVERQALEAGIRRGLERKEFFLHYQPMVCLSTREITGVEALIRWESPERGLVPPSEFIPVAEDSGLIVQMGRWVLHSACEQARAWQDAGLPPVPISVNVSALEFRHLGFIDGVQAALSETGLAARYLVLELTEGVLMEDVESTVSLLAQLKSLGVHLAVDDFGTGFSSLSYLRQFPIDVLKIDISFVREIGPVQTDSAILSAIINMGNSLKYRVIAEGIEIDKQRAYLLDKQCAEGQGYLFSPPLPAPQLVDLFLSEPLGQRSRKMAGSGNSPRYDS</sequence>
<evidence type="ECO:0000259" key="2">
    <source>
        <dbReference type="PROSITE" id="PS50112"/>
    </source>
</evidence>
<name>A0A841K418_9BACT</name>
<evidence type="ECO:0000259" key="5">
    <source>
        <dbReference type="PROSITE" id="PS50887"/>
    </source>
</evidence>
<dbReference type="InterPro" id="IPR013767">
    <property type="entry name" value="PAS_fold"/>
</dbReference>
<feature type="domain" description="EAL" evidence="4">
    <location>
        <begin position="443"/>
        <end position="697"/>
    </location>
</feature>
<dbReference type="PANTHER" id="PTHR44757">
    <property type="entry name" value="DIGUANYLATE CYCLASE DGCP"/>
    <property type="match status" value="1"/>
</dbReference>
<dbReference type="SMART" id="SM00052">
    <property type="entry name" value="EAL"/>
    <property type="match status" value="1"/>
</dbReference>
<dbReference type="FunFam" id="3.30.70.270:FF:000001">
    <property type="entry name" value="Diguanylate cyclase domain protein"/>
    <property type="match status" value="1"/>
</dbReference>
<evidence type="ECO:0000313" key="6">
    <source>
        <dbReference type="EMBL" id="MBB6147307.1"/>
    </source>
</evidence>
<evidence type="ECO:0000259" key="4">
    <source>
        <dbReference type="PROSITE" id="PS50883"/>
    </source>
</evidence>
<dbReference type="PROSITE" id="PS50113">
    <property type="entry name" value="PAC"/>
    <property type="match status" value="1"/>
</dbReference>
<evidence type="ECO:0000256" key="1">
    <source>
        <dbReference type="ARBA" id="ARBA00051114"/>
    </source>
</evidence>
<dbReference type="CDD" id="cd01949">
    <property type="entry name" value="GGDEF"/>
    <property type="match status" value="1"/>
</dbReference>
<accession>A0A841K418</accession>
<feature type="domain" description="GGDEF" evidence="5">
    <location>
        <begin position="301"/>
        <end position="434"/>
    </location>
</feature>
<dbReference type="SUPFAM" id="SSF52172">
    <property type="entry name" value="CheY-like"/>
    <property type="match status" value="1"/>
</dbReference>
<dbReference type="FunFam" id="3.20.20.450:FF:000001">
    <property type="entry name" value="Cyclic di-GMP phosphodiesterase yahA"/>
    <property type="match status" value="1"/>
</dbReference>
<dbReference type="Gene3D" id="3.30.70.270">
    <property type="match status" value="1"/>
</dbReference>
<dbReference type="InterPro" id="IPR029787">
    <property type="entry name" value="Nucleotide_cyclase"/>
</dbReference>
<dbReference type="NCBIfam" id="TIGR00229">
    <property type="entry name" value="sensory_box"/>
    <property type="match status" value="1"/>
</dbReference>
<dbReference type="CDD" id="cd01948">
    <property type="entry name" value="EAL"/>
    <property type="match status" value="1"/>
</dbReference>
<dbReference type="InterPro" id="IPR011006">
    <property type="entry name" value="CheY-like_superfamily"/>
</dbReference>
<dbReference type="Pfam" id="PF00989">
    <property type="entry name" value="PAS"/>
    <property type="match status" value="1"/>
</dbReference>
<dbReference type="PROSITE" id="PS50112">
    <property type="entry name" value="PAS"/>
    <property type="match status" value="1"/>
</dbReference>
<dbReference type="EMBL" id="JACHEK010000014">
    <property type="protein sequence ID" value="MBB6147307.1"/>
    <property type="molecule type" value="Genomic_DNA"/>
</dbReference>
<dbReference type="PROSITE" id="PS50887">
    <property type="entry name" value="GGDEF"/>
    <property type="match status" value="1"/>
</dbReference>
<dbReference type="Pfam" id="PF00990">
    <property type="entry name" value="GGDEF"/>
    <property type="match status" value="1"/>
</dbReference>
<dbReference type="InterPro" id="IPR001633">
    <property type="entry name" value="EAL_dom"/>
</dbReference>
<gene>
    <name evidence="6" type="ORF">HNQ77_005303</name>
</gene>